<dbReference type="InterPro" id="IPR020846">
    <property type="entry name" value="MFS_dom"/>
</dbReference>
<feature type="transmembrane region" description="Helical" evidence="5">
    <location>
        <begin position="148"/>
        <end position="168"/>
    </location>
</feature>
<feature type="transmembrane region" description="Helical" evidence="5">
    <location>
        <begin position="174"/>
        <end position="197"/>
    </location>
</feature>
<evidence type="ECO:0000313" key="8">
    <source>
        <dbReference type="Proteomes" id="UP000785783"/>
    </source>
</evidence>
<dbReference type="PANTHER" id="PTHR11328:SF24">
    <property type="entry name" value="MAJOR FACILITATOR SUPERFAMILY (MFS) PROFILE DOMAIN-CONTAINING PROTEIN"/>
    <property type="match status" value="1"/>
</dbReference>
<keyword evidence="4 5" id="KW-0472">Membrane</keyword>
<feature type="transmembrane region" description="Helical" evidence="5">
    <location>
        <begin position="288"/>
        <end position="308"/>
    </location>
</feature>
<proteinExistence type="inferred from homology"/>
<keyword evidence="2 5" id="KW-0812">Transmembrane</keyword>
<gene>
    <name evidence="7" type="ORF">ISQ19_01255</name>
</gene>
<feature type="transmembrane region" description="Helical" evidence="5">
    <location>
        <begin position="263"/>
        <end position="281"/>
    </location>
</feature>
<feature type="transmembrane region" description="Helical" evidence="5">
    <location>
        <begin position="104"/>
        <end position="127"/>
    </location>
</feature>
<dbReference type="SUPFAM" id="SSF103473">
    <property type="entry name" value="MFS general substrate transporter"/>
    <property type="match status" value="1"/>
</dbReference>
<comment type="caution">
    <text evidence="7">The sequence shown here is derived from an EMBL/GenBank/DDBJ whole genome shotgun (WGS) entry which is preliminary data.</text>
</comment>
<dbReference type="Gene3D" id="1.20.1250.20">
    <property type="entry name" value="MFS general substrate transporter like domains"/>
    <property type="match status" value="1"/>
</dbReference>
<sequence>MALSKTTLSIYGMLGLPLALVGYPIAIWLPAFYAGEIGVSLAAVATMLLVAKLSDVVTDPLVGTISDRLRTPLGRRRPLIILGVPVLCVSIWFLFVPMQGAGSVYLLVCIAGMYIGTTLVGLPYGAWGAELSPDYHQRARVTAWREQFTLIGLLVAAFIPFLVEQYGAGDTPSIMRGMALAICISTPIAVLLLCLFVKETPPTETAEEAKAPFIDGVKKVWANKPMRMVVGLLLIVTLAEAFRNALSLFFMKSVIQADGVGTLYFIYFVAGLAAVPGWLWLGRKVGKHVAFAGTLITVAIISAINMFLTADDYWAFVIFFIFKGACFGGLQFLPLAILADVIDVETAETGKARAGAYIAFASMTAKISTALGTFLAIWALSFTNFDAKLLAENAFDDLLVLRVLYAIAPAIFFIGAIIIALRFPLTAQVHAELQSRIRNAQNA</sequence>
<feature type="transmembrane region" description="Helical" evidence="5">
    <location>
        <begin position="12"/>
        <end position="31"/>
    </location>
</feature>
<dbReference type="PANTHER" id="PTHR11328">
    <property type="entry name" value="MAJOR FACILITATOR SUPERFAMILY DOMAIN-CONTAINING PROTEIN"/>
    <property type="match status" value="1"/>
</dbReference>
<keyword evidence="3 5" id="KW-1133">Transmembrane helix</keyword>
<feature type="transmembrane region" description="Helical" evidence="5">
    <location>
        <begin position="399"/>
        <end position="421"/>
    </location>
</feature>
<dbReference type="AlphaFoldDB" id="A0A937L4W0"/>
<evidence type="ECO:0000256" key="1">
    <source>
        <dbReference type="ARBA" id="ARBA00009617"/>
    </source>
</evidence>
<accession>A0A937L4W0</accession>
<feature type="transmembrane region" description="Helical" evidence="5">
    <location>
        <begin position="354"/>
        <end position="379"/>
    </location>
</feature>
<comment type="similarity">
    <text evidence="1">Belongs to the sodium:galactoside symporter (TC 2.A.2) family.</text>
</comment>
<evidence type="ECO:0000256" key="4">
    <source>
        <dbReference type="ARBA" id="ARBA00023136"/>
    </source>
</evidence>
<feature type="transmembrane region" description="Helical" evidence="5">
    <location>
        <begin position="79"/>
        <end position="98"/>
    </location>
</feature>
<dbReference type="GO" id="GO:0005886">
    <property type="term" value="C:plasma membrane"/>
    <property type="evidence" value="ECO:0007669"/>
    <property type="project" value="TreeGrafter"/>
</dbReference>
<feature type="transmembrane region" description="Helical" evidence="5">
    <location>
        <begin position="37"/>
        <end position="58"/>
    </location>
</feature>
<evidence type="ECO:0000256" key="5">
    <source>
        <dbReference type="SAM" id="Phobius"/>
    </source>
</evidence>
<evidence type="ECO:0000256" key="3">
    <source>
        <dbReference type="ARBA" id="ARBA00022989"/>
    </source>
</evidence>
<dbReference type="InterPro" id="IPR036259">
    <property type="entry name" value="MFS_trans_sf"/>
</dbReference>
<reference evidence="7" key="1">
    <citation type="submission" date="2020-10" db="EMBL/GenBank/DDBJ databases">
        <title>Microbiome of the Black Sea water column analyzed by genome centric metagenomics.</title>
        <authorList>
            <person name="Cabello-Yeves P.J."/>
            <person name="Callieri C."/>
            <person name="Picazo A."/>
            <person name="Mehrshad M."/>
            <person name="Haro-Moreno J.M."/>
            <person name="Roda-Garcia J."/>
            <person name="Dzembekova N."/>
            <person name="Slabakova V."/>
            <person name="Slabakova N."/>
            <person name="Moncheva S."/>
            <person name="Rodriguez-Valera F."/>
        </authorList>
    </citation>
    <scope>NUCLEOTIDE SEQUENCE</scope>
    <source>
        <strain evidence="7">BS307-5m-G5</strain>
    </source>
</reference>
<dbReference type="GO" id="GO:0015293">
    <property type="term" value="F:symporter activity"/>
    <property type="evidence" value="ECO:0007669"/>
    <property type="project" value="InterPro"/>
</dbReference>
<dbReference type="GO" id="GO:0008643">
    <property type="term" value="P:carbohydrate transport"/>
    <property type="evidence" value="ECO:0007669"/>
    <property type="project" value="InterPro"/>
</dbReference>
<dbReference type="PROSITE" id="PS50850">
    <property type="entry name" value="MFS"/>
    <property type="match status" value="1"/>
</dbReference>
<name>A0A937L4W0_9PROT</name>
<feature type="transmembrane region" description="Helical" evidence="5">
    <location>
        <begin position="314"/>
        <end position="342"/>
    </location>
</feature>
<dbReference type="EMBL" id="JADHOK010000008">
    <property type="protein sequence ID" value="MBL6761307.1"/>
    <property type="molecule type" value="Genomic_DNA"/>
</dbReference>
<evidence type="ECO:0000256" key="2">
    <source>
        <dbReference type="ARBA" id="ARBA00022692"/>
    </source>
</evidence>
<protein>
    <submittedName>
        <fullName evidence="7">MFS transporter</fullName>
    </submittedName>
</protein>
<dbReference type="InterPro" id="IPR039672">
    <property type="entry name" value="MFS_2"/>
</dbReference>
<evidence type="ECO:0000313" key="7">
    <source>
        <dbReference type="EMBL" id="MBL6761307.1"/>
    </source>
</evidence>
<feature type="transmembrane region" description="Helical" evidence="5">
    <location>
        <begin position="228"/>
        <end position="251"/>
    </location>
</feature>
<evidence type="ECO:0000259" key="6">
    <source>
        <dbReference type="PROSITE" id="PS50850"/>
    </source>
</evidence>
<dbReference type="Pfam" id="PF13347">
    <property type="entry name" value="MFS_2"/>
    <property type="match status" value="1"/>
</dbReference>
<dbReference type="Proteomes" id="UP000785783">
    <property type="component" value="Unassembled WGS sequence"/>
</dbReference>
<feature type="domain" description="Major facilitator superfamily (MFS) profile" evidence="6">
    <location>
        <begin position="1"/>
        <end position="427"/>
    </location>
</feature>
<organism evidence="7 8">
    <name type="scientific">PS1 clade bacterium</name>
    <dbReference type="NCBI Taxonomy" id="2175152"/>
    <lineage>
        <taxon>Bacteria</taxon>
        <taxon>Pseudomonadati</taxon>
        <taxon>Pseudomonadota</taxon>
        <taxon>Alphaproteobacteria</taxon>
        <taxon>PS1 clade</taxon>
    </lineage>
</organism>